<dbReference type="PANTHER" id="PTHR33179">
    <property type="entry name" value="VQ MOTIF-CONTAINING PROTEIN"/>
    <property type="match status" value="1"/>
</dbReference>
<evidence type="ECO:0000313" key="1">
    <source>
        <dbReference type="EMBL" id="CAI9090655.1"/>
    </source>
</evidence>
<gene>
    <name evidence="1" type="ORF">OLC1_LOCUS2755</name>
</gene>
<dbReference type="InterPro" id="IPR039609">
    <property type="entry name" value="VQ_15/22"/>
</dbReference>
<protein>
    <submittedName>
        <fullName evidence="1">OLC1v1025472C1</fullName>
    </submittedName>
</protein>
<dbReference type="Proteomes" id="UP001161247">
    <property type="component" value="Chromosome 1"/>
</dbReference>
<reference evidence="1" key="1">
    <citation type="submission" date="2023-03" db="EMBL/GenBank/DDBJ databases">
        <authorList>
            <person name="Julca I."/>
        </authorList>
    </citation>
    <scope>NUCLEOTIDE SEQUENCE</scope>
</reference>
<dbReference type="EMBL" id="OX459118">
    <property type="protein sequence ID" value="CAI9090655.1"/>
    <property type="molecule type" value="Genomic_DNA"/>
</dbReference>
<dbReference type="AlphaFoldDB" id="A0AAV1C4Z2"/>
<accession>A0AAV1C4Z2</accession>
<dbReference type="PANTHER" id="PTHR33179:SF29">
    <property type="entry name" value="OS06G0666400 PROTEIN"/>
    <property type="match status" value="1"/>
</dbReference>
<organism evidence="1 2">
    <name type="scientific">Oldenlandia corymbosa var. corymbosa</name>
    <dbReference type="NCBI Taxonomy" id="529605"/>
    <lineage>
        <taxon>Eukaryota</taxon>
        <taxon>Viridiplantae</taxon>
        <taxon>Streptophyta</taxon>
        <taxon>Embryophyta</taxon>
        <taxon>Tracheophyta</taxon>
        <taxon>Spermatophyta</taxon>
        <taxon>Magnoliopsida</taxon>
        <taxon>eudicotyledons</taxon>
        <taxon>Gunneridae</taxon>
        <taxon>Pentapetalae</taxon>
        <taxon>asterids</taxon>
        <taxon>lamiids</taxon>
        <taxon>Gentianales</taxon>
        <taxon>Rubiaceae</taxon>
        <taxon>Rubioideae</taxon>
        <taxon>Spermacoceae</taxon>
        <taxon>Hedyotis-Oldenlandia complex</taxon>
        <taxon>Oldenlandia</taxon>
    </lineage>
</organism>
<keyword evidence="2" id="KW-1185">Reference proteome</keyword>
<sequence length="202" mass="21417">MGTISTAEEGLVPPIPKEWLDCLYPQQFTDINYLDAPFAGPAVSDDNFFGDDAMNPGSDDIVCTPGGGASDSTMFLLGDLMESTATSSSNTTTMAATPTAAASHNNNVVDLSPKAGIAKQVKKRSRASRRTPATLLNASIKDFSKLVQKYTGCQSSNMGSCRNGKGPITLSFGPPSGHRNGFPVSLGSSYYSNQHQVDHHYM</sequence>
<proteinExistence type="predicted"/>
<name>A0AAV1C4Z2_OLDCO</name>
<evidence type="ECO:0000313" key="2">
    <source>
        <dbReference type="Proteomes" id="UP001161247"/>
    </source>
</evidence>